<gene>
    <name evidence="1" type="ORF">M9H77_33739</name>
</gene>
<accession>A0ACB9ZJA8</accession>
<dbReference type="Proteomes" id="UP001060085">
    <property type="component" value="Linkage Group LG08"/>
</dbReference>
<evidence type="ECO:0000313" key="2">
    <source>
        <dbReference type="Proteomes" id="UP001060085"/>
    </source>
</evidence>
<protein>
    <submittedName>
        <fullName evidence="1">Uncharacterized protein</fullName>
    </submittedName>
</protein>
<dbReference type="EMBL" id="CM044708">
    <property type="protein sequence ID" value="KAI5647734.1"/>
    <property type="molecule type" value="Genomic_DNA"/>
</dbReference>
<comment type="caution">
    <text evidence="1">The sequence shown here is derived from an EMBL/GenBank/DDBJ whole genome shotgun (WGS) entry which is preliminary data.</text>
</comment>
<sequence>MAPSPLRTITRKHARSISLPSHSHPFMPQLDEHLSKLRASEATTSTLSSMSNRIANLNNLYDSTDDILLLPHIQQAISQECQDRWADELLDAYLRLLDACSTTRDLFSQTKQSIQELLSALRRKDSDELSGYLTSRKNSKKIIQKALTDLRSIRRRQFLIATEKENETVATLSMLKEVETITLTMFESFLSQLYGRKKQTGWSLVSKLTSTRVSNQEEEKNTNELEKVDNTLNFNMSQKQSNKDDIEQVEEIQSQLRNILSSIQTVEDELECLFRRLIKSRVLLLNILNH</sequence>
<evidence type="ECO:0000313" key="1">
    <source>
        <dbReference type="EMBL" id="KAI5647734.1"/>
    </source>
</evidence>
<organism evidence="1 2">
    <name type="scientific">Catharanthus roseus</name>
    <name type="common">Madagascar periwinkle</name>
    <name type="synonym">Vinca rosea</name>
    <dbReference type="NCBI Taxonomy" id="4058"/>
    <lineage>
        <taxon>Eukaryota</taxon>
        <taxon>Viridiplantae</taxon>
        <taxon>Streptophyta</taxon>
        <taxon>Embryophyta</taxon>
        <taxon>Tracheophyta</taxon>
        <taxon>Spermatophyta</taxon>
        <taxon>Magnoliopsida</taxon>
        <taxon>eudicotyledons</taxon>
        <taxon>Gunneridae</taxon>
        <taxon>Pentapetalae</taxon>
        <taxon>asterids</taxon>
        <taxon>lamiids</taxon>
        <taxon>Gentianales</taxon>
        <taxon>Apocynaceae</taxon>
        <taxon>Rauvolfioideae</taxon>
        <taxon>Vinceae</taxon>
        <taxon>Catharanthinae</taxon>
        <taxon>Catharanthus</taxon>
    </lineage>
</organism>
<keyword evidence="2" id="KW-1185">Reference proteome</keyword>
<proteinExistence type="predicted"/>
<name>A0ACB9ZJA8_CATRO</name>
<reference evidence="2" key="1">
    <citation type="journal article" date="2023" name="Nat. Plants">
        <title>Single-cell RNA sequencing provides a high-resolution roadmap for understanding the multicellular compartmentation of specialized metabolism.</title>
        <authorList>
            <person name="Sun S."/>
            <person name="Shen X."/>
            <person name="Li Y."/>
            <person name="Li Y."/>
            <person name="Wang S."/>
            <person name="Li R."/>
            <person name="Zhang H."/>
            <person name="Shen G."/>
            <person name="Guo B."/>
            <person name="Wei J."/>
            <person name="Xu J."/>
            <person name="St-Pierre B."/>
            <person name="Chen S."/>
            <person name="Sun C."/>
        </authorList>
    </citation>
    <scope>NUCLEOTIDE SEQUENCE [LARGE SCALE GENOMIC DNA]</scope>
</reference>